<dbReference type="SMART" id="SM00490">
    <property type="entry name" value="HELICc"/>
    <property type="match status" value="1"/>
</dbReference>
<dbReference type="InterPro" id="IPR001650">
    <property type="entry name" value="Helicase_C-like"/>
</dbReference>
<dbReference type="Pfam" id="PF19833">
    <property type="entry name" value="RecG_dom3_C"/>
    <property type="match status" value="1"/>
</dbReference>
<evidence type="ECO:0000313" key="12">
    <source>
        <dbReference type="Proteomes" id="UP000318711"/>
    </source>
</evidence>
<dbReference type="AlphaFoldDB" id="A0A554LSZ6"/>
<keyword evidence="4 11" id="KW-0347">Helicase</keyword>
<dbReference type="PROSITE" id="PS51194">
    <property type="entry name" value="HELICASE_CTER"/>
    <property type="match status" value="1"/>
</dbReference>
<dbReference type="InterPro" id="IPR045562">
    <property type="entry name" value="RecG_dom3_C"/>
</dbReference>
<dbReference type="Gene3D" id="3.40.50.300">
    <property type="entry name" value="P-loop containing nucleotide triphosphate hydrolases"/>
    <property type="match status" value="2"/>
</dbReference>
<dbReference type="SMART" id="SM00487">
    <property type="entry name" value="DEXDc"/>
    <property type="match status" value="1"/>
</dbReference>
<dbReference type="Pfam" id="PF00270">
    <property type="entry name" value="DEAD"/>
    <property type="match status" value="1"/>
</dbReference>
<evidence type="ECO:0000256" key="4">
    <source>
        <dbReference type="ARBA" id="ARBA00022806"/>
    </source>
</evidence>
<organism evidence="11 12">
    <name type="scientific">Candidatus Berkelbacteria bacterium Licking1014_2</name>
    <dbReference type="NCBI Taxonomy" id="2017146"/>
    <lineage>
        <taxon>Bacteria</taxon>
        <taxon>Candidatus Berkelbacteria</taxon>
    </lineage>
</organism>
<dbReference type="InterPro" id="IPR047112">
    <property type="entry name" value="RecG/Mfd"/>
</dbReference>
<gene>
    <name evidence="11" type="ORF">CEN88_404</name>
</gene>
<dbReference type="GO" id="GO:0003678">
    <property type="term" value="F:DNA helicase activity"/>
    <property type="evidence" value="ECO:0007669"/>
    <property type="project" value="TreeGrafter"/>
</dbReference>
<dbReference type="SUPFAM" id="SSF50249">
    <property type="entry name" value="Nucleic acid-binding proteins"/>
    <property type="match status" value="1"/>
</dbReference>
<dbReference type="NCBIfam" id="NF008168">
    <property type="entry name" value="PRK10917.2-2"/>
    <property type="match status" value="1"/>
</dbReference>
<dbReference type="InterPro" id="IPR014001">
    <property type="entry name" value="Helicase_ATP-bd"/>
</dbReference>
<keyword evidence="6" id="KW-0238">DNA-binding</keyword>
<name>A0A554LSZ6_9BACT</name>
<keyword evidence="2" id="KW-0227">DNA damage</keyword>
<dbReference type="Gene3D" id="2.40.50.140">
    <property type="entry name" value="Nucleic acid-binding proteins"/>
    <property type="match status" value="1"/>
</dbReference>
<evidence type="ECO:0000256" key="3">
    <source>
        <dbReference type="ARBA" id="ARBA00022801"/>
    </source>
</evidence>
<keyword evidence="5" id="KW-0067">ATP-binding</keyword>
<dbReference type="InterPro" id="IPR011545">
    <property type="entry name" value="DEAD/DEAH_box_helicase_dom"/>
</dbReference>
<dbReference type="Pfam" id="PF17191">
    <property type="entry name" value="RecG_wedge"/>
    <property type="match status" value="1"/>
</dbReference>
<evidence type="ECO:0000256" key="8">
    <source>
        <dbReference type="ARBA" id="ARBA00049819"/>
    </source>
</evidence>
<keyword evidence="7" id="KW-0234">DNA repair</keyword>
<dbReference type="CDD" id="cd04488">
    <property type="entry name" value="RecG_wedge_OBF"/>
    <property type="match status" value="1"/>
</dbReference>
<keyword evidence="3" id="KW-0378">Hydrolase</keyword>
<dbReference type="InterPro" id="IPR012340">
    <property type="entry name" value="NA-bd_OB-fold"/>
</dbReference>
<dbReference type="GO" id="GO:0005524">
    <property type="term" value="F:ATP binding"/>
    <property type="evidence" value="ECO:0007669"/>
    <property type="project" value="UniProtKB-KW"/>
</dbReference>
<evidence type="ECO:0000256" key="5">
    <source>
        <dbReference type="ARBA" id="ARBA00022840"/>
    </source>
</evidence>
<evidence type="ECO:0000256" key="6">
    <source>
        <dbReference type="ARBA" id="ARBA00023125"/>
    </source>
</evidence>
<sequence>FYYPRKWEDYSVVTKISDVRPGDRVVIQATIKSISVRRSPGGRMLLTQGILADDSGEISAIWYHQPFLKKTLAINSQWIFAGKVNRKQGTLSVQGKSLLESPIYIKEPRILPVYPETSGLTSRQLRRLIEPLTKNIAGQIDDWLPENISKNRRLMDLPAAIVKIHFPDSQTELKGAKRRISFDELLLINLNVQMAKQNLQQFPAPAILIDRHFLADFAASLPFRLTNDQRRAAWIIIQDLNKSAPMNRLLEGDVGSGKTVVAVLAAAGVIKQGFQVAYLAPTEILAQQQYQNISRLLKPLKTTMALLTSSTTQTTQIQNAKCKSQNDNVKLKIKKLIGDNKIQLIIGTHAILQEDVEIPKLALIIVDEQHRFGVKQRANLRQRQAADHNRLIPHFLSMTATPIPRTLALALYGDLDISLIKEMPIGRRPVETRVVNPRQREMAYQFIRKQVAVDRQIFVICPLIEEPTRLNLFDIDRKSVKKEYEKLSGEVFPDLKIGLLHGQLPAKEKEKVMADFKANKINILVSTAVVEVGIDVPNAAVMMIEGADRFGLAQLHQFRGRVGRSQHQSYCFLFPETISGLSSRRLKIFSQCHNGFRLAEEDLRLRGPGEFSGLVQHGLPDLKMASLNDTILLKETREVSREILADGMKKYPKIKNKLNEFAKERFLE</sequence>
<dbReference type="GO" id="GO:0006281">
    <property type="term" value="P:DNA repair"/>
    <property type="evidence" value="ECO:0007669"/>
    <property type="project" value="UniProtKB-KW"/>
</dbReference>
<dbReference type="GO" id="GO:0003677">
    <property type="term" value="F:DNA binding"/>
    <property type="evidence" value="ECO:0007669"/>
    <property type="project" value="UniProtKB-KW"/>
</dbReference>
<dbReference type="InterPro" id="IPR033454">
    <property type="entry name" value="RecG_wedge"/>
</dbReference>
<dbReference type="EMBL" id="VMGL01000050">
    <property type="protein sequence ID" value="TSC95988.1"/>
    <property type="molecule type" value="Genomic_DNA"/>
</dbReference>
<evidence type="ECO:0000256" key="7">
    <source>
        <dbReference type="ARBA" id="ARBA00023204"/>
    </source>
</evidence>
<comment type="caution">
    <text evidence="11">The sequence shown here is derived from an EMBL/GenBank/DDBJ whole genome shotgun (WGS) entry which is preliminary data.</text>
</comment>
<evidence type="ECO:0000259" key="10">
    <source>
        <dbReference type="PROSITE" id="PS51194"/>
    </source>
</evidence>
<dbReference type="Proteomes" id="UP000318711">
    <property type="component" value="Unassembled WGS sequence"/>
</dbReference>
<dbReference type="PANTHER" id="PTHR47964">
    <property type="entry name" value="ATP-DEPENDENT DNA HELICASE HOMOLOG RECG, CHLOROPLASTIC"/>
    <property type="match status" value="1"/>
</dbReference>
<dbReference type="Pfam" id="PF00271">
    <property type="entry name" value="Helicase_C"/>
    <property type="match status" value="1"/>
</dbReference>
<feature type="domain" description="Helicase C-terminal" evidence="10">
    <location>
        <begin position="452"/>
        <end position="604"/>
    </location>
</feature>
<protein>
    <recommendedName>
        <fullName evidence="8">Probable DNA 3'-5' helicase RecG</fullName>
    </recommendedName>
</protein>
<evidence type="ECO:0000256" key="1">
    <source>
        <dbReference type="ARBA" id="ARBA00022741"/>
    </source>
</evidence>
<dbReference type="InterPro" id="IPR027417">
    <property type="entry name" value="P-loop_NTPase"/>
</dbReference>
<proteinExistence type="predicted"/>
<keyword evidence="1" id="KW-0547">Nucleotide-binding</keyword>
<accession>A0A554LSZ6</accession>
<dbReference type="SUPFAM" id="SSF52540">
    <property type="entry name" value="P-loop containing nucleoside triphosphate hydrolases"/>
    <property type="match status" value="2"/>
</dbReference>
<feature type="non-terminal residue" evidence="11">
    <location>
        <position position="1"/>
    </location>
</feature>
<reference evidence="11 12" key="1">
    <citation type="submission" date="2017-07" db="EMBL/GenBank/DDBJ databases">
        <title>Mechanisms for carbon and nitrogen cycling indicate functional differentiation within the Candidate Phyla Radiation.</title>
        <authorList>
            <person name="Danczak R.E."/>
            <person name="Johnston M.D."/>
            <person name="Kenah C."/>
            <person name="Slattery M."/>
            <person name="Wrighton K.C."/>
            <person name="Wilkins M.J."/>
        </authorList>
    </citation>
    <scope>NUCLEOTIDE SEQUENCE [LARGE SCALE GENOMIC DNA]</scope>
    <source>
        <strain evidence="11">Licking1014_2</strain>
    </source>
</reference>
<dbReference type="GO" id="GO:0016787">
    <property type="term" value="F:hydrolase activity"/>
    <property type="evidence" value="ECO:0007669"/>
    <property type="project" value="UniProtKB-KW"/>
</dbReference>
<evidence type="ECO:0000256" key="2">
    <source>
        <dbReference type="ARBA" id="ARBA00022763"/>
    </source>
</evidence>
<dbReference type="PANTHER" id="PTHR47964:SF1">
    <property type="entry name" value="ATP-DEPENDENT DNA HELICASE HOMOLOG RECG, CHLOROPLASTIC"/>
    <property type="match status" value="1"/>
</dbReference>
<feature type="domain" description="Helicase ATP-binding" evidence="9">
    <location>
        <begin position="239"/>
        <end position="420"/>
    </location>
</feature>
<dbReference type="PROSITE" id="PS51192">
    <property type="entry name" value="HELICASE_ATP_BIND_1"/>
    <property type="match status" value="1"/>
</dbReference>
<evidence type="ECO:0000259" key="9">
    <source>
        <dbReference type="PROSITE" id="PS51192"/>
    </source>
</evidence>
<evidence type="ECO:0000313" key="11">
    <source>
        <dbReference type="EMBL" id="TSC95988.1"/>
    </source>
</evidence>